<feature type="domain" description="Prolyl 4-hydroxylase alpha subunit" evidence="7">
    <location>
        <begin position="89"/>
        <end position="350"/>
    </location>
</feature>
<feature type="compositionally biased region" description="Low complexity" evidence="6">
    <location>
        <begin position="145"/>
        <end position="155"/>
    </location>
</feature>
<dbReference type="EMBL" id="PQXM01000443">
    <property type="protein sequence ID" value="TGO72517.1"/>
    <property type="molecule type" value="Genomic_DNA"/>
</dbReference>
<proteinExistence type="predicted"/>
<gene>
    <name evidence="8" type="ORF">BELL_0445g00020</name>
</gene>
<feature type="compositionally biased region" description="Polar residues" evidence="6">
    <location>
        <begin position="12"/>
        <end position="22"/>
    </location>
</feature>
<dbReference type="PANTHER" id="PTHR10869:SF241">
    <property type="entry name" value="FE2OG DIOXYGENASE DOMAIN-CONTAINING PROTEIN"/>
    <property type="match status" value="1"/>
</dbReference>
<dbReference type="InterPro" id="IPR044862">
    <property type="entry name" value="Pro_4_hyd_alph_FE2OG_OXY"/>
</dbReference>
<dbReference type="PANTHER" id="PTHR10869">
    <property type="entry name" value="PROLYL 4-HYDROXYLASE ALPHA SUBUNIT"/>
    <property type="match status" value="1"/>
</dbReference>
<dbReference type="OrthoDB" id="69177at2759"/>
<feature type="region of interest" description="Disordered" evidence="6">
    <location>
        <begin position="128"/>
        <end position="155"/>
    </location>
</feature>
<dbReference type="SMART" id="SM00702">
    <property type="entry name" value="P4Hc"/>
    <property type="match status" value="1"/>
</dbReference>
<name>A0A4Z1JUF3_9HELO</name>
<keyword evidence="3" id="KW-0223">Dioxygenase</keyword>
<feature type="compositionally biased region" description="Acidic residues" evidence="6">
    <location>
        <begin position="133"/>
        <end position="144"/>
    </location>
</feature>
<evidence type="ECO:0000256" key="5">
    <source>
        <dbReference type="ARBA" id="ARBA00023004"/>
    </source>
</evidence>
<evidence type="ECO:0000256" key="2">
    <source>
        <dbReference type="ARBA" id="ARBA00022723"/>
    </source>
</evidence>
<keyword evidence="5" id="KW-0408">Iron</keyword>
<dbReference type="Pfam" id="PF13640">
    <property type="entry name" value="2OG-FeII_Oxy_3"/>
    <property type="match status" value="1"/>
</dbReference>
<dbReference type="Gene3D" id="2.60.120.620">
    <property type="entry name" value="q2cbj1_9rhob like domain"/>
    <property type="match status" value="1"/>
</dbReference>
<evidence type="ECO:0000256" key="6">
    <source>
        <dbReference type="SAM" id="MobiDB-lite"/>
    </source>
</evidence>
<dbReference type="GO" id="GO:0031418">
    <property type="term" value="F:L-ascorbic acid binding"/>
    <property type="evidence" value="ECO:0007669"/>
    <property type="project" value="InterPro"/>
</dbReference>
<evidence type="ECO:0000256" key="1">
    <source>
        <dbReference type="ARBA" id="ARBA00001961"/>
    </source>
</evidence>
<dbReference type="STRING" id="278938.A0A4Z1JUF3"/>
<reference evidence="8 9" key="1">
    <citation type="submission" date="2017-12" db="EMBL/GenBank/DDBJ databases">
        <title>Comparative genomics of Botrytis spp.</title>
        <authorList>
            <person name="Valero-Jimenez C.A."/>
            <person name="Tapia P."/>
            <person name="Veloso J."/>
            <person name="Silva-Moreno E."/>
            <person name="Staats M."/>
            <person name="Valdes J.H."/>
            <person name="Van Kan J.A.L."/>
        </authorList>
    </citation>
    <scope>NUCLEOTIDE SEQUENCE [LARGE SCALE GENOMIC DNA]</scope>
    <source>
        <strain evidence="8 9">Be9601</strain>
    </source>
</reference>
<dbReference type="GO" id="GO:0004656">
    <property type="term" value="F:procollagen-proline 4-dioxygenase activity"/>
    <property type="evidence" value="ECO:0007669"/>
    <property type="project" value="TreeGrafter"/>
</dbReference>
<comment type="caution">
    <text evidence="8">The sequence shown here is derived from an EMBL/GenBank/DDBJ whole genome shotgun (WGS) entry which is preliminary data.</text>
</comment>
<dbReference type="InterPro" id="IPR006620">
    <property type="entry name" value="Pro_4_hyd_alph"/>
</dbReference>
<dbReference type="InterPro" id="IPR045054">
    <property type="entry name" value="P4HA-like"/>
</dbReference>
<dbReference type="Proteomes" id="UP000297229">
    <property type="component" value="Unassembled WGS sequence"/>
</dbReference>
<sequence>MSFLSELKGTASRLTGSFQNSNPKEETIKERKAKSGSGRRGYDVVKTDYTSLPVEIPEDFLHPLENPEEEITVQRIKFEKTVLSEYRGAYAVVLDGVLSREECGELIRLAEMSKGAHGNLVGGGVGDGVNGDGDGDEGVNENENENGLKGPENNGWTPAMVNAGVGYEFLSTEYRNSDRIIWDEKEVVSRLWKRVLQGKGIKEDIGVLEGKRWEGLASLGLRSGERWVSTEQGINERMRFLRYGAGQYFREHVDGAYGNPDGSERSFFTIHLYLNDSAQELEKDPNTPKFPRDSEMLRGGATTFHSKDMKERLDVDPKVGRVLIFQHRRLLHSGDDVVSGIKYTMRSDLMFRFEDGLEGEDDVVFG</sequence>
<evidence type="ECO:0000313" key="9">
    <source>
        <dbReference type="Proteomes" id="UP000297229"/>
    </source>
</evidence>
<organism evidence="8 9">
    <name type="scientific">Botrytis elliptica</name>
    <dbReference type="NCBI Taxonomy" id="278938"/>
    <lineage>
        <taxon>Eukaryota</taxon>
        <taxon>Fungi</taxon>
        <taxon>Dikarya</taxon>
        <taxon>Ascomycota</taxon>
        <taxon>Pezizomycotina</taxon>
        <taxon>Leotiomycetes</taxon>
        <taxon>Helotiales</taxon>
        <taxon>Sclerotiniaceae</taxon>
        <taxon>Botrytis</taxon>
    </lineage>
</organism>
<keyword evidence="4" id="KW-0560">Oxidoreductase</keyword>
<keyword evidence="2" id="KW-0479">Metal-binding</keyword>
<accession>A0A4Z1JUF3</accession>
<comment type="cofactor">
    <cofactor evidence="1">
        <name>L-ascorbate</name>
        <dbReference type="ChEBI" id="CHEBI:38290"/>
    </cofactor>
</comment>
<dbReference type="GO" id="GO:0005506">
    <property type="term" value="F:iron ion binding"/>
    <property type="evidence" value="ECO:0007669"/>
    <property type="project" value="InterPro"/>
</dbReference>
<evidence type="ECO:0000256" key="4">
    <source>
        <dbReference type="ARBA" id="ARBA00023002"/>
    </source>
</evidence>
<feature type="region of interest" description="Disordered" evidence="6">
    <location>
        <begin position="1"/>
        <end position="42"/>
    </location>
</feature>
<evidence type="ECO:0000259" key="7">
    <source>
        <dbReference type="SMART" id="SM00702"/>
    </source>
</evidence>
<dbReference type="GO" id="GO:0005783">
    <property type="term" value="C:endoplasmic reticulum"/>
    <property type="evidence" value="ECO:0007669"/>
    <property type="project" value="TreeGrafter"/>
</dbReference>
<protein>
    <recommendedName>
        <fullName evidence="7">Prolyl 4-hydroxylase alpha subunit domain-containing protein</fullName>
    </recommendedName>
</protein>
<dbReference type="AlphaFoldDB" id="A0A4Z1JUF3"/>
<evidence type="ECO:0000313" key="8">
    <source>
        <dbReference type="EMBL" id="TGO72517.1"/>
    </source>
</evidence>
<keyword evidence="9" id="KW-1185">Reference proteome</keyword>
<evidence type="ECO:0000256" key="3">
    <source>
        <dbReference type="ARBA" id="ARBA00022964"/>
    </source>
</evidence>